<evidence type="ECO:0000313" key="1">
    <source>
        <dbReference type="EMBL" id="KAF4495127.1"/>
    </source>
</evidence>
<evidence type="ECO:0000313" key="2">
    <source>
        <dbReference type="Proteomes" id="UP000737391"/>
    </source>
</evidence>
<dbReference type="EMBL" id="LUFC02000688">
    <property type="protein sequence ID" value="KAF4495127.1"/>
    <property type="molecule type" value="Genomic_DNA"/>
</dbReference>
<organism evidence="1 2">
    <name type="scientific">Fusarium agapanthi</name>
    <dbReference type="NCBI Taxonomy" id="1803897"/>
    <lineage>
        <taxon>Eukaryota</taxon>
        <taxon>Fungi</taxon>
        <taxon>Dikarya</taxon>
        <taxon>Ascomycota</taxon>
        <taxon>Pezizomycotina</taxon>
        <taxon>Sordariomycetes</taxon>
        <taxon>Hypocreomycetidae</taxon>
        <taxon>Hypocreales</taxon>
        <taxon>Nectriaceae</taxon>
        <taxon>Fusarium</taxon>
        <taxon>Fusarium fujikuroi species complex</taxon>
    </lineage>
</organism>
<evidence type="ECO:0008006" key="3">
    <source>
        <dbReference type="Google" id="ProtNLM"/>
    </source>
</evidence>
<sequence length="351" mass="39806">MDELPAAPPPHVERNPAATIEGFQVFHFWLRDLPRLHGTVREPSTAKLSLHIPTLQEEGYRRDSIQLSEFLGLYLRIRNTETVVALTCRHVVVGPEELNIGVCHDPHNIRGIVQPRNKTYQDTPEFLRDQISRTQSAIDLRESSTPVPDKEIEYLRDYKAELESSLKRLEPFDSSPARFRDWALIELDQKKHQTPVKKLANKVPEMRHAIFGRPKFMLWQYVVPGRKRMHFSLAGCDTFTQTGVMPEAEKRCPDFEFAVTGKTSVDEEFMRVCMHGSASGGDSGASIMGDDGRVAAILTCGGSGALGGNRGIHDISYATPIEWLLEDIRGYGYDVEWMGKEIDLDYLHFRL</sequence>
<dbReference type="InterPro" id="IPR009003">
    <property type="entry name" value="Peptidase_S1_PA"/>
</dbReference>
<dbReference type="OrthoDB" id="5424209at2759"/>
<comment type="caution">
    <text evidence="1">The sequence shown here is derived from an EMBL/GenBank/DDBJ whole genome shotgun (WGS) entry which is preliminary data.</text>
</comment>
<protein>
    <recommendedName>
        <fullName evidence="3">Peptidase S1 domain-containing protein</fullName>
    </recommendedName>
</protein>
<name>A0A9P5EC03_9HYPO</name>
<accession>A0A9P5EC03</accession>
<keyword evidence="2" id="KW-1185">Reference proteome</keyword>
<dbReference type="Proteomes" id="UP000737391">
    <property type="component" value="Unassembled WGS sequence"/>
</dbReference>
<gene>
    <name evidence="1" type="ORF">FAGAP_8741</name>
</gene>
<dbReference type="SUPFAM" id="SSF50494">
    <property type="entry name" value="Trypsin-like serine proteases"/>
    <property type="match status" value="1"/>
</dbReference>
<proteinExistence type="predicted"/>
<dbReference type="AlphaFoldDB" id="A0A9P5EC03"/>
<reference evidence="1" key="1">
    <citation type="submission" date="2020-01" db="EMBL/GenBank/DDBJ databases">
        <title>Identification and distribution of gene clusters putatively required for synthesis of sphingolipid metabolism inhibitors in phylogenetically diverse species of the filamentous fungus Fusarium.</title>
        <authorList>
            <person name="Kim H.-S."/>
            <person name="Busman M."/>
            <person name="Brown D.W."/>
            <person name="Divon H."/>
            <person name="Uhlig S."/>
            <person name="Proctor R.H."/>
        </authorList>
    </citation>
    <scope>NUCLEOTIDE SEQUENCE</scope>
    <source>
        <strain evidence="1">NRRL 31653</strain>
    </source>
</reference>